<evidence type="ECO:0000256" key="2">
    <source>
        <dbReference type="ARBA" id="ARBA00007935"/>
    </source>
</evidence>
<dbReference type="Gene3D" id="1.10.3470.10">
    <property type="entry name" value="ABC transporter involved in vitamin B12 uptake, BtuC"/>
    <property type="match status" value="1"/>
</dbReference>
<dbReference type="CDD" id="cd06550">
    <property type="entry name" value="TM_ABC_iron-siderophores_like"/>
    <property type="match status" value="1"/>
</dbReference>
<dbReference type="GO" id="GO:0022857">
    <property type="term" value="F:transmembrane transporter activity"/>
    <property type="evidence" value="ECO:0007669"/>
    <property type="project" value="InterPro"/>
</dbReference>
<dbReference type="InterPro" id="IPR000522">
    <property type="entry name" value="ABC_transptr_permease_BtuC"/>
</dbReference>
<dbReference type="eggNOG" id="COG0609">
    <property type="taxonomic scope" value="Bacteria"/>
</dbReference>
<dbReference type="GO" id="GO:0033214">
    <property type="term" value="P:siderophore-iron import into cell"/>
    <property type="evidence" value="ECO:0007669"/>
    <property type="project" value="TreeGrafter"/>
</dbReference>
<evidence type="ECO:0000313" key="10">
    <source>
        <dbReference type="Proteomes" id="UP000000844"/>
    </source>
</evidence>
<evidence type="ECO:0000256" key="6">
    <source>
        <dbReference type="ARBA" id="ARBA00022989"/>
    </source>
</evidence>
<feature type="transmembrane region" description="Helical" evidence="8">
    <location>
        <begin position="118"/>
        <end position="136"/>
    </location>
</feature>
<keyword evidence="10" id="KW-1185">Reference proteome</keyword>
<comment type="subcellular location">
    <subcellularLocation>
        <location evidence="1">Cell membrane</location>
        <topology evidence="1">Multi-pass membrane protein</topology>
    </subcellularLocation>
</comment>
<sequence>MRPPGTLLLRARGVSLLLPVRPVLVTAALCLALFASCALSVAVGNGHTTGMRAVAALFTAEDVGAWRIVNLLRLPRFVAGALAGAALGAAGCLIQTLARNRLATPDLVGVTDGATVGVLLSVLGTSAGTLGAWWAGPAGAMAAAALVMLLAGGLGTTGYRILVVGVGLSVAIDSITELVLARQNLHAAQGLLTWTLGYLNGRDYASALPVLIGLAVLIPVAVLCSARLRALHFGDDTASTLGVSPGATRALALLIAVLLAGLAVGVAGPIAFVAMAAPVLASYMSGRSRVPVLVAALAGAVLVSLADTLGRGLGEVEIPVGVLTSLLGGPFLLWVLLTRKV</sequence>
<dbReference type="Pfam" id="PF01032">
    <property type="entry name" value="FecCD"/>
    <property type="match status" value="1"/>
</dbReference>
<dbReference type="PANTHER" id="PTHR30472">
    <property type="entry name" value="FERRIC ENTEROBACTIN TRANSPORT SYSTEM PERMEASE PROTEIN"/>
    <property type="match status" value="1"/>
</dbReference>
<evidence type="ECO:0000256" key="5">
    <source>
        <dbReference type="ARBA" id="ARBA00022692"/>
    </source>
</evidence>
<organism evidence="9 10">
    <name type="scientific">Stackebrandtia nassauensis (strain DSM 44728 / CIP 108903 / NRRL B-16338 / NBRC 102104 / LLR-40K-21)</name>
    <dbReference type="NCBI Taxonomy" id="446470"/>
    <lineage>
        <taxon>Bacteria</taxon>
        <taxon>Bacillati</taxon>
        <taxon>Actinomycetota</taxon>
        <taxon>Actinomycetes</taxon>
        <taxon>Glycomycetales</taxon>
        <taxon>Glycomycetaceae</taxon>
        <taxon>Stackebrandtia</taxon>
    </lineage>
</organism>
<feature type="transmembrane region" description="Helical" evidence="8">
    <location>
        <begin position="77"/>
        <end position="98"/>
    </location>
</feature>
<evidence type="ECO:0000256" key="1">
    <source>
        <dbReference type="ARBA" id="ARBA00004651"/>
    </source>
</evidence>
<feature type="transmembrane region" description="Helical" evidence="8">
    <location>
        <begin position="208"/>
        <end position="230"/>
    </location>
</feature>
<evidence type="ECO:0000256" key="3">
    <source>
        <dbReference type="ARBA" id="ARBA00022448"/>
    </source>
</evidence>
<feature type="transmembrane region" description="Helical" evidence="8">
    <location>
        <begin position="289"/>
        <end position="306"/>
    </location>
</feature>
<dbReference type="Proteomes" id="UP000000844">
    <property type="component" value="Chromosome"/>
</dbReference>
<dbReference type="InterPro" id="IPR037294">
    <property type="entry name" value="ABC_BtuC-like"/>
</dbReference>
<name>D3Q5A8_STANL</name>
<feature type="transmembrane region" description="Helical" evidence="8">
    <location>
        <begin position="318"/>
        <end position="337"/>
    </location>
</feature>
<evidence type="ECO:0000256" key="8">
    <source>
        <dbReference type="SAM" id="Phobius"/>
    </source>
</evidence>
<protein>
    <submittedName>
        <fullName evidence="9">Transport system permease protein</fullName>
    </submittedName>
</protein>
<proteinExistence type="inferred from homology"/>
<keyword evidence="4" id="KW-1003">Cell membrane</keyword>
<dbReference type="GO" id="GO:0005886">
    <property type="term" value="C:plasma membrane"/>
    <property type="evidence" value="ECO:0007669"/>
    <property type="project" value="UniProtKB-SubCell"/>
</dbReference>
<comment type="similarity">
    <text evidence="2">Belongs to the binding-protein-dependent transport system permease family. FecCD subfamily.</text>
</comment>
<keyword evidence="7 8" id="KW-0472">Membrane</keyword>
<evidence type="ECO:0000313" key="9">
    <source>
        <dbReference type="EMBL" id="ADD44157.1"/>
    </source>
</evidence>
<gene>
    <name evidence="9" type="ordered locus">Snas_4512</name>
</gene>
<feature type="transmembrane region" description="Helical" evidence="8">
    <location>
        <begin position="20"/>
        <end position="43"/>
    </location>
</feature>
<dbReference type="PANTHER" id="PTHR30472:SF24">
    <property type="entry name" value="FERRIC ENTEROBACTIN TRANSPORT SYSTEM PERMEASE PROTEIN FEPG"/>
    <property type="match status" value="1"/>
</dbReference>
<feature type="transmembrane region" description="Helical" evidence="8">
    <location>
        <begin position="250"/>
        <end position="277"/>
    </location>
</feature>
<dbReference type="STRING" id="446470.Snas_4512"/>
<dbReference type="HOGENOM" id="CLU_013016_1_1_11"/>
<evidence type="ECO:0000256" key="4">
    <source>
        <dbReference type="ARBA" id="ARBA00022475"/>
    </source>
</evidence>
<feature type="transmembrane region" description="Helical" evidence="8">
    <location>
        <begin position="143"/>
        <end position="172"/>
    </location>
</feature>
<reference evidence="9 10" key="1">
    <citation type="journal article" date="2009" name="Stand. Genomic Sci.">
        <title>Complete genome sequence of Stackebrandtia nassauensis type strain (LLR-40K-21).</title>
        <authorList>
            <person name="Munk C."/>
            <person name="Lapidus A."/>
            <person name="Copeland A."/>
            <person name="Jando M."/>
            <person name="Mayilraj S."/>
            <person name="Glavina Del Rio T."/>
            <person name="Nolan M."/>
            <person name="Chen F."/>
            <person name="Lucas S."/>
            <person name="Tice H."/>
            <person name="Cheng J.F."/>
            <person name="Han C."/>
            <person name="Detter J.C."/>
            <person name="Bruce D."/>
            <person name="Goodwin L."/>
            <person name="Chain P."/>
            <person name="Pitluck S."/>
            <person name="Goker M."/>
            <person name="Ovchinikova G."/>
            <person name="Pati A."/>
            <person name="Ivanova N."/>
            <person name="Mavromatis K."/>
            <person name="Chen A."/>
            <person name="Palaniappan K."/>
            <person name="Land M."/>
            <person name="Hauser L."/>
            <person name="Chang Y.J."/>
            <person name="Jeffries C.D."/>
            <person name="Bristow J."/>
            <person name="Eisen J.A."/>
            <person name="Markowitz V."/>
            <person name="Hugenholtz P."/>
            <person name="Kyrpides N.C."/>
            <person name="Klenk H.P."/>
        </authorList>
    </citation>
    <scope>NUCLEOTIDE SEQUENCE [LARGE SCALE GENOMIC DNA]</scope>
    <source>
        <strain evidence="10">DSM 44728 / CIP 108903 / NRRL B-16338 / NBRC 102104 / LLR-40K-21</strain>
    </source>
</reference>
<dbReference type="AlphaFoldDB" id="D3Q5A8"/>
<dbReference type="EMBL" id="CP001778">
    <property type="protein sequence ID" value="ADD44157.1"/>
    <property type="molecule type" value="Genomic_DNA"/>
</dbReference>
<dbReference type="SUPFAM" id="SSF81345">
    <property type="entry name" value="ABC transporter involved in vitamin B12 uptake, BtuC"/>
    <property type="match status" value="1"/>
</dbReference>
<keyword evidence="6 8" id="KW-1133">Transmembrane helix</keyword>
<dbReference type="RefSeq" id="WP_013019728.1">
    <property type="nucleotide sequence ID" value="NC_013947.1"/>
</dbReference>
<dbReference type="KEGG" id="sna:Snas_4512"/>
<evidence type="ECO:0000256" key="7">
    <source>
        <dbReference type="ARBA" id="ARBA00023136"/>
    </source>
</evidence>
<feature type="transmembrane region" description="Helical" evidence="8">
    <location>
        <begin position="184"/>
        <end position="201"/>
    </location>
</feature>
<accession>D3Q5A8</accession>
<keyword evidence="3" id="KW-0813">Transport</keyword>
<keyword evidence="5 8" id="KW-0812">Transmembrane</keyword>